<evidence type="ECO:0000256" key="2">
    <source>
        <dbReference type="ARBA" id="ARBA00023002"/>
    </source>
</evidence>
<dbReference type="SUPFAM" id="SSF51735">
    <property type="entry name" value="NAD(P)-binding Rossmann-fold domains"/>
    <property type="match status" value="1"/>
</dbReference>
<dbReference type="AlphaFoldDB" id="A0A1V3BZM1"/>
<dbReference type="Proteomes" id="UP000189004">
    <property type="component" value="Unassembled WGS sequence"/>
</dbReference>
<comment type="caution">
    <text evidence="6">The sequence shown here is derived from an EMBL/GenBank/DDBJ whole genome shotgun (WGS) entry which is preliminary data.</text>
</comment>
<evidence type="ECO:0000313" key="7">
    <source>
        <dbReference type="Proteomes" id="UP000189004"/>
    </source>
</evidence>
<evidence type="ECO:0000259" key="5">
    <source>
        <dbReference type="SMART" id="SM00997"/>
    </source>
</evidence>
<evidence type="ECO:0000256" key="3">
    <source>
        <dbReference type="ARBA" id="ARBA00023027"/>
    </source>
</evidence>
<dbReference type="InterPro" id="IPR006140">
    <property type="entry name" value="D-isomer_DH_NAD-bd"/>
</dbReference>
<evidence type="ECO:0000313" key="6">
    <source>
        <dbReference type="EMBL" id="OOC53843.1"/>
    </source>
</evidence>
<keyword evidence="2 4" id="KW-0560">Oxidoreductase</keyword>
<sequence>MLSRRGRDALSPEHWAGIEQYAHTTVVRADAAPERAEAVRLLADADLVGATNLCLPRVDAELLDALPRLRGIVLYATGYDHIDVDLLRSRGVGLSVMPDYATTAVAEHCLAMLFALATRLHLANDRSRGRCAPEVSLRGVELTGRTLGVVGVGRIGGEVARRARALGMEVLGTDTDPRAVLRARADGITMVEPERVLGECHVVAVCASHAHGAPPVLGRVELARMRSEALLVNVARSALVETGEVVARVRSGRLRGYAVDDGVLDPERDADVLDQGRVLQTGHSAWWRDEVLERGARMWGERLLAAVRGRPRDAVTWPRQDAESSAAAVTEAVVL</sequence>
<proteinExistence type="inferred from homology"/>
<dbReference type="InterPro" id="IPR029752">
    <property type="entry name" value="D-isomer_DH_CS1"/>
</dbReference>
<keyword evidence="3" id="KW-0520">NAD</keyword>
<gene>
    <name evidence="6" type="ORF">NOSIN_08530</name>
</gene>
<dbReference type="Gene3D" id="3.40.50.720">
    <property type="entry name" value="NAD(P)-binding Rossmann-like Domain"/>
    <property type="match status" value="2"/>
</dbReference>
<dbReference type="EMBL" id="MCOK01000001">
    <property type="protein sequence ID" value="OOC53843.1"/>
    <property type="molecule type" value="Genomic_DNA"/>
</dbReference>
<dbReference type="PROSITE" id="PS00065">
    <property type="entry name" value="D_2_HYDROXYACID_DH_1"/>
    <property type="match status" value="1"/>
</dbReference>
<dbReference type="PANTHER" id="PTHR43761:SF1">
    <property type="entry name" value="D-ISOMER SPECIFIC 2-HYDROXYACID DEHYDROGENASE CATALYTIC DOMAIN-CONTAINING PROTEIN-RELATED"/>
    <property type="match status" value="1"/>
</dbReference>
<reference evidence="7" key="1">
    <citation type="submission" date="2016-08" db="EMBL/GenBank/DDBJ databases">
        <authorList>
            <person name="Tokovenko B."/>
            <person name="Kalinowski J."/>
        </authorList>
    </citation>
    <scope>NUCLEOTIDE SEQUENCE [LARGE SCALE GENOMIC DNA]</scope>
    <source>
        <strain evidence="7">UTMC102</strain>
    </source>
</reference>
<protein>
    <recommendedName>
        <fullName evidence="5">S-adenosyl-L-homocysteine hydrolase NAD binding domain-containing protein</fullName>
    </recommendedName>
</protein>
<dbReference type="Pfam" id="PF02826">
    <property type="entry name" value="2-Hacid_dh_C"/>
    <property type="match status" value="1"/>
</dbReference>
<evidence type="ECO:0000256" key="4">
    <source>
        <dbReference type="RuleBase" id="RU003719"/>
    </source>
</evidence>
<keyword evidence="7" id="KW-1185">Reference proteome</keyword>
<evidence type="ECO:0000256" key="1">
    <source>
        <dbReference type="ARBA" id="ARBA00005854"/>
    </source>
</evidence>
<accession>A0A1V3BZM1</accession>
<name>A0A1V3BZM1_9ACTN</name>
<dbReference type="InterPro" id="IPR050418">
    <property type="entry name" value="D-iso_2-hydroxyacid_DH_PdxB"/>
</dbReference>
<dbReference type="InterPro" id="IPR015878">
    <property type="entry name" value="Ado_hCys_hydrolase_NAD-bd"/>
</dbReference>
<dbReference type="InterPro" id="IPR006139">
    <property type="entry name" value="D-isomer_2_OHA_DH_cat_dom"/>
</dbReference>
<dbReference type="PANTHER" id="PTHR43761">
    <property type="entry name" value="D-ISOMER SPECIFIC 2-HYDROXYACID DEHYDROGENASE FAMILY PROTEIN (AFU_ORTHOLOGUE AFUA_1G13630)"/>
    <property type="match status" value="1"/>
</dbReference>
<feature type="domain" description="S-adenosyl-L-homocysteine hydrolase NAD binding" evidence="5">
    <location>
        <begin position="137"/>
        <end position="286"/>
    </location>
</feature>
<dbReference type="SUPFAM" id="SSF52283">
    <property type="entry name" value="Formate/glycerate dehydrogenase catalytic domain-like"/>
    <property type="match status" value="1"/>
</dbReference>
<organism evidence="6 7">
    <name type="scientific">Nocardiopsis sinuspersici</name>
    <dbReference type="NCBI Taxonomy" id="501010"/>
    <lineage>
        <taxon>Bacteria</taxon>
        <taxon>Bacillati</taxon>
        <taxon>Actinomycetota</taxon>
        <taxon>Actinomycetes</taxon>
        <taxon>Streptosporangiales</taxon>
        <taxon>Nocardiopsidaceae</taxon>
        <taxon>Nocardiopsis</taxon>
    </lineage>
</organism>
<dbReference type="SMART" id="SM00997">
    <property type="entry name" value="AdoHcyase_NAD"/>
    <property type="match status" value="1"/>
</dbReference>
<dbReference type="GO" id="GO:0016616">
    <property type="term" value="F:oxidoreductase activity, acting on the CH-OH group of donors, NAD or NADP as acceptor"/>
    <property type="evidence" value="ECO:0007669"/>
    <property type="project" value="InterPro"/>
</dbReference>
<comment type="similarity">
    <text evidence="1 4">Belongs to the D-isomer specific 2-hydroxyacid dehydrogenase family.</text>
</comment>
<dbReference type="InterPro" id="IPR036291">
    <property type="entry name" value="NAD(P)-bd_dom_sf"/>
</dbReference>
<dbReference type="STRING" id="501010.NOSIN_08530"/>
<dbReference type="Pfam" id="PF00389">
    <property type="entry name" value="2-Hacid_dh"/>
    <property type="match status" value="1"/>
</dbReference>
<dbReference type="GO" id="GO:0051287">
    <property type="term" value="F:NAD binding"/>
    <property type="evidence" value="ECO:0007669"/>
    <property type="project" value="InterPro"/>
</dbReference>